<dbReference type="InterPro" id="IPR002347">
    <property type="entry name" value="SDR_fam"/>
</dbReference>
<dbReference type="Proteomes" id="UP000230423">
    <property type="component" value="Unassembled WGS sequence"/>
</dbReference>
<dbReference type="GO" id="GO:0016491">
    <property type="term" value="F:oxidoreductase activity"/>
    <property type="evidence" value="ECO:0007669"/>
    <property type="project" value="UniProtKB-KW"/>
</dbReference>
<dbReference type="GO" id="GO:0005737">
    <property type="term" value="C:cytoplasm"/>
    <property type="evidence" value="ECO:0007669"/>
    <property type="project" value="TreeGrafter"/>
</dbReference>
<feature type="non-terminal residue" evidence="3">
    <location>
        <position position="66"/>
    </location>
</feature>
<dbReference type="Pfam" id="PF00106">
    <property type="entry name" value="adh_short"/>
    <property type="match status" value="1"/>
</dbReference>
<keyword evidence="1" id="KW-0521">NADP</keyword>
<dbReference type="PANTHER" id="PTHR43544">
    <property type="entry name" value="SHORT-CHAIN DEHYDROGENASE/REDUCTASE"/>
    <property type="match status" value="1"/>
</dbReference>
<evidence type="ECO:0000256" key="1">
    <source>
        <dbReference type="ARBA" id="ARBA00022857"/>
    </source>
</evidence>
<evidence type="ECO:0000313" key="4">
    <source>
        <dbReference type="Proteomes" id="UP000230423"/>
    </source>
</evidence>
<dbReference type="SUPFAM" id="SSF51735">
    <property type="entry name" value="NAD(P)-binding Rossmann-fold domains"/>
    <property type="match status" value="1"/>
</dbReference>
<organism evidence="3 4">
    <name type="scientific">Teladorsagia circumcincta</name>
    <name type="common">Brown stomach worm</name>
    <name type="synonym">Ostertagia circumcincta</name>
    <dbReference type="NCBI Taxonomy" id="45464"/>
    <lineage>
        <taxon>Eukaryota</taxon>
        <taxon>Metazoa</taxon>
        <taxon>Ecdysozoa</taxon>
        <taxon>Nematoda</taxon>
        <taxon>Chromadorea</taxon>
        <taxon>Rhabditida</taxon>
        <taxon>Rhabditina</taxon>
        <taxon>Rhabditomorpha</taxon>
        <taxon>Strongyloidea</taxon>
        <taxon>Trichostrongylidae</taxon>
        <taxon>Teladorsagia</taxon>
    </lineage>
</organism>
<dbReference type="InterPro" id="IPR036291">
    <property type="entry name" value="NAD(P)-bd_dom_sf"/>
</dbReference>
<proteinExistence type="predicted"/>
<dbReference type="EMBL" id="KZ383487">
    <property type="protein sequence ID" value="PIO55948.1"/>
    <property type="molecule type" value="Genomic_DNA"/>
</dbReference>
<dbReference type="OrthoDB" id="7289984at2759"/>
<dbReference type="Gene3D" id="3.40.50.720">
    <property type="entry name" value="NAD(P)-binding Rossmann-like Domain"/>
    <property type="match status" value="1"/>
</dbReference>
<gene>
    <name evidence="3" type="ORF">TELCIR_22661</name>
</gene>
<reference evidence="3 4" key="1">
    <citation type="submission" date="2015-09" db="EMBL/GenBank/DDBJ databases">
        <title>Draft genome of the parasitic nematode Teladorsagia circumcincta isolate WARC Sus (inbred).</title>
        <authorList>
            <person name="Mitreva M."/>
        </authorList>
    </citation>
    <scope>NUCLEOTIDE SEQUENCE [LARGE SCALE GENOMIC DNA]</scope>
    <source>
        <strain evidence="3 4">S</strain>
    </source>
</reference>
<evidence type="ECO:0000256" key="2">
    <source>
        <dbReference type="ARBA" id="ARBA00023002"/>
    </source>
</evidence>
<accession>A0A2G9TDK1</accession>
<name>A0A2G9TDK1_TELCI</name>
<dbReference type="PANTHER" id="PTHR43544:SF7">
    <property type="entry name" value="NADB-LER2"/>
    <property type="match status" value="1"/>
</dbReference>
<dbReference type="AlphaFoldDB" id="A0A2G9TDK1"/>
<protein>
    <submittedName>
        <fullName evidence="3">Uncharacterized protein</fullName>
    </submittedName>
</protein>
<keyword evidence="4" id="KW-1185">Reference proteome</keyword>
<sequence length="66" mass="7242">MVTGANRGIGLGLVKEFIKNKEIRHVIATARDPDNASQLKDIGDSRLSIVKLDVTCDDSIQNAYKE</sequence>
<dbReference type="InterPro" id="IPR051468">
    <property type="entry name" value="Fungal_SecMetab_SDRs"/>
</dbReference>
<evidence type="ECO:0000313" key="3">
    <source>
        <dbReference type="EMBL" id="PIO55948.1"/>
    </source>
</evidence>
<keyword evidence="2" id="KW-0560">Oxidoreductase</keyword>